<feature type="domain" description="Reverse transcriptase Ty1/copia-type" evidence="2">
    <location>
        <begin position="3"/>
        <end position="54"/>
    </location>
</feature>
<proteinExistence type="predicted"/>
<evidence type="ECO:0000259" key="2">
    <source>
        <dbReference type="Pfam" id="PF07727"/>
    </source>
</evidence>
<feature type="region of interest" description="Disordered" evidence="1">
    <location>
        <begin position="170"/>
        <end position="209"/>
    </location>
</feature>
<name>A0A699HV58_TANCI</name>
<evidence type="ECO:0000313" key="3">
    <source>
        <dbReference type="EMBL" id="GEY78036.1"/>
    </source>
</evidence>
<accession>A0A699HV58</accession>
<dbReference type="EMBL" id="BKCJ010209024">
    <property type="protein sequence ID" value="GEY78036.1"/>
    <property type="molecule type" value="Genomic_DNA"/>
</dbReference>
<comment type="caution">
    <text evidence="3">The sequence shown here is derived from an EMBL/GenBank/DDBJ whole genome shotgun (WGS) entry which is preliminary data.</text>
</comment>
<gene>
    <name evidence="3" type="ORF">Tci_450010</name>
</gene>
<organism evidence="3">
    <name type="scientific">Tanacetum cinerariifolium</name>
    <name type="common">Dalmatian daisy</name>
    <name type="synonym">Chrysanthemum cinerariifolium</name>
    <dbReference type="NCBI Taxonomy" id="118510"/>
    <lineage>
        <taxon>Eukaryota</taxon>
        <taxon>Viridiplantae</taxon>
        <taxon>Streptophyta</taxon>
        <taxon>Embryophyta</taxon>
        <taxon>Tracheophyta</taxon>
        <taxon>Spermatophyta</taxon>
        <taxon>Magnoliopsida</taxon>
        <taxon>eudicotyledons</taxon>
        <taxon>Gunneridae</taxon>
        <taxon>Pentapetalae</taxon>
        <taxon>asterids</taxon>
        <taxon>campanulids</taxon>
        <taxon>Asterales</taxon>
        <taxon>Asteraceae</taxon>
        <taxon>Asteroideae</taxon>
        <taxon>Anthemideae</taxon>
        <taxon>Anthemidinae</taxon>
        <taxon>Tanacetum</taxon>
    </lineage>
</organism>
<dbReference type="InterPro" id="IPR013103">
    <property type="entry name" value="RVT_2"/>
</dbReference>
<evidence type="ECO:0000256" key="1">
    <source>
        <dbReference type="SAM" id="MobiDB-lite"/>
    </source>
</evidence>
<dbReference type="Pfam" id="PF07727">
    <property type="entry name" value="RVT_2"/>
    <property type="match status" value="1"/>
</dbReference>
<sequence>FKLFQMDVKSAFLNGFINEEVYVAQPPGFIDFEKSDHVYKLKKALYGLKQAPKASLDIPCKGVCVFTDKRSLDELAYGIPTDGPYQTNPLSPDDIILSVRIDVLKYQILTREIMPTLKPLEEIIRENVFCLGSEKLERIMAREEVITPLPPPPSMNHLHLISTMTEMTKGPRVQISPPSSNEPTSPHPLNPLLDNISDVPPRPLNAQPFQSHHSLDITLSLSPITPLDHIHDTPSP</sequence>
<feature type="non-terminal residue" evidence="3">
    <location>
        <position position="1"/>
    </location>
</feature>
<reference evidence="3" key="1">
    <citation type="journal article" date="2019" name="Sci. Rep.">
        <title>Draft genome of Tanacetum cinerariifolium, the natural source of mosquito coil.</title>
        <authorList>
            <person name="Yamashiro T."/>
            <person name="Shiraishi A."/>
            <person name="Satake H."/>
            <person name="Nakayama K."/>
        </authorList>
    </citation>
    <scope>NUCLEOTIDE SEQUENCE</scope>
</reference>
<dbReference type="AlphaFoldDB" id="A0A699HV58"/>
<protein>
    <submittedName>
        <fullName evidence="3">Retrovirus-related Pol polyprotein from transposon TNT 1-94</fullName>
    </submittedName>
</protein>